<proteinExistence type="predicted"/>
<protein>
    <submittedName>
        <fullName evidence="2">Uncharacterized protein</fullName>
    </submittedName>
</protein>
<organism evidence="2 3">
    <name type="scientific">Paenibacillus provencensis</name>
    <dbReference type="NCBI Taxonomy" id="441151"/>
    <lineage>
        <taxon>Bacteria</taxon>
        <taxon>Bacillati</taxon>
        <taxon>Bacillota</taxon>
        <taxon>Bacilli</taxon>
        <taxon>Bacillales</taxon>
        <taxon>Paenibacillaceae</taxon>
        <taxon>Paenibacillus</taxon>
    </lineage>
</organism>
<keyword evidence="3" id="KW-1185">Reference proteome</keyword>
<name>A0ABW3PPB1_9BACL</name>
<dbReference type="Proteomes" id="UP001597169">
    <property type="component" value="Unassembled WGS sequence"/>
</dbReference>
<reference evidence="3" key="1">
    <citation type="journal article" date="2019" name="Int. J. Syst. Evol. Microbiol.">
        <title>The Global Catalogue of Microorganisms (GCM) 10K type strain sequencing project: providing services to taxonomists for standard genome sequencing and annotation.</title>
        <authorList>
            <consortium name="The Broad Institute Genomics Platform"/>
            <consortium name="The Broad Institute Genome Sequencing Center for Infectious Disease"/>
            <person name="Wu L."/>
            <person name="Ma J."/>
        </authorList>
    </citation>
    <scope>NUCLEOTIDE SEQUENCE [LARGE SCALE GENOMIC DNA]</scope>
    <source>
        <strain evidence="3">CCUG 53519</strain>
    </source>
</reference>
<gene>
    <name evidence="2" type="ORF">ACFQ3J_14330</name>
</gene>
<dbReference type="RefSeq" id="WP_251582285.1">
    <property type="nucleotide sequence ID" value="NZ_JBHTKX010000001.1"/>
</dbReference>
<dbReference type="EMBL" id="JBHTKX010000001">
    <property type="protein sequence ID" value="MFD1129349.1"/>
    <property type="molecule type" value="Genomic_DNA"/>
</dbReference>
<sequence>MEMGKFRTSTLSRKIKKRYQSLNSLDGETKLIVDGYVELQKGDQSVIFLGKNTFEDYAIINRSLGKYSLNHPEVSISRMSEESTRQSEEDETDKYKNYREEVF</sequence>
<feature type="compositionally biased region" description="Basic and acidic residues" evidence="1">
    <location>
        <begin position="79"/>
        <end position="103"/>
    </location>
</feature>
<evidence type="ECO:0000313" key="2">
    <source>
        <dbReference type="EMBL" id="MFD1129349.1"/>
    </source>
</evidence>
<accession>A0ABW3PPB1</accession>
<feature type="region of interest" description="Disordered" evidence="1">
    <location>
        <begin position="75"/>
        <end position="103"/>
    </location>
</feature>
<evidence type="ECO:0000256" key="1">
    <source>
        <dbReference type="SAM" id="MobiDB-lite"/>
    </source>
</evidence>
<comment type="caution">
    <text evidence="2">The sequence shown here is derived from an EMBL/GenBank/DDBJ whole genome shotgun (WGS) entry which is preliminary data.</text>
</comment>
<evidence type="ECO:0000313" key="3">
    <source>
        <dbReference type="Proteomes" id="UP001597169"/>
    </source>
</evidence>